<keyword evidence="1" id="KW-0677">Repeat</keyword>
<evidence type="ECO:0000256" key="1">
    <source>
        <dbReference type="ARBA" id="ARBA00022737"/>
    </source>
</evidence>
<evidence type="ECO:0000256" key="3">
    <source>
        <dbReference type="SAM" id="MobiDB-lite"/>
    </source>
</evidence>
<proteinExistence type="predicted"/>
<dbReference type="PROSITE" id="PS50012">
    <property type="entry name" value="RCC1_3"/>
    <property type="match status" value="3"/>
</dbReference>
<accession>A0A0K6S9R5</accession>
<protein>
    <submittedName>
        <fullName evidence="4">Uncharacterized protein</fullName>
    </submittedName>
</protein>
<dbReference type="InterPro" id="IPR000408">
    <property type="entry name" value="Reg_chr_condens"/>
</dbReference>
<feature type="region of interest" description="Disordered" evidence="3">
    <location>
        <begin position="667"/>
        <end position="693"/>
    </location>
</feature>
<dbReference type="PRINTS" id="PR00633">
    <property type="entry name" value="RCCNDNSATION"/>
</dbReference>
<dbReference type="InterPro" id="IPR009091">
    <property type="entry name" value="RCC1/BLIP-II"/>
</dbReference>
<feature type="region of interest" description="Disordered" evidence="3">
    <location>
        <begin position="1"/>
        <end position="130"/>
    </location>
</feature>
<organism evidence="4">
    <name type="scientific">Chromera velia CCMP2878</name>
    <dbReference type="NCBI Taxonomy" id="1169474"/>
    <lineage>
        <taxon>Eukaryota</taxon>
        <taxon>Sar</taxon>
        <taxon>Alveolata</taxon>
        <taxon>Colpodellida</taxon>
        <taxon>Chromeraceae</taxon>
        <taxon>Chromera</taxon>
    </lineage>
</organism>
<name>A0A0K6S9R5_9ALVE</name>
<dbReference type="SUPFAM" id="SSF50985">
    <property type="entry name" value="RCC1/BLIP-II"/>
    <property type="match status" value="1"/>
</dbReference>
<dbReference type="PROSITE" id="PS00626">
    <property type="entry name" value="RCC1_2"/>
    <property type="match status" value="1"/>
</dbReference>
<dbReference type="Pfam" id="PF00415">
    <property type="entry name" value="RCC1"/>
    <property type="match status" value="1"/>
</dbReference>
<reference evidence="4" key="1">
    <citation type="submission" date="2014-11" db="EMBL/GenBank/DDBJ databases">
        <title>Molecular phylogeny of cliff fern family Woodsiaceae with morphological implications.</title>
        <authorList>
            <person name="Shao Y.-Z."/>
            <person name="Wei R."/>
            <person name="Zhang X.-C."/>
        </authorList>
    </citation>
    <scope>NUCLEOTIDE SEQUENCE</scope>
</reference>
<feature type="repeat" description="RCC1" evidence="2">
    <location>
        <begin position="146"/>
        <end position="195"/>
    </location>
</feature>
<feature type="repeat" description="RCC1" evidence="2">
    <location>
        <begin position="196"/>
        <end position="247"/>
    </location>
</feature>
<feature type="compositionally biased region" description="Acidic residues" evidence="3">
    <location>
        <begin position="107"/>
        <end position="122"/>
    </location>
</feature>
<feature type="compositionally biased region" description="Basic and acidic residues" evidence="3">
    <location>
        <begin position="23"/>
        <end position="35"/>
    </location>
</feature>
<sequence>MQAPGHSMSTEEKNEGNGGPGGHRSELGQRERLLMDEGGPEEAETRQPPEGRRGSAGEQRGEGGAGGDLWNLSQSRTVTDKKKEEAFSESGSWVEAVGDGNNRQEEEKEEEDGDEGEEESELSEGWPRPISQISMGEGFSLVLAGGRVMAFGEGDMGRLGLEDKQGRRVPTEIPGLSRIKFICAGSRHSVAVHEDNRIFFWGYQIKALEDIGLMHKVPDEIRRPRDLEEEIVGLTCGEDFSAVWTKKGDLFTWGWHKEGQLCLSQLDDFTFKVEGPTKVPNEGPKGQFEGKKVTEAIAGVDQMIVLTEDREHFFVCGSNSKKRLEKRYHENSKDKEPLKIDPQALKVPLESSDGGAWWDFGGTKKPPKRRKIVTAVLSASERRFAVFIVEDPDGRKRLYGMGKYGLNDLVPGISRDETMWEENKFTCGSDEALTKNPLVEFDSNLDVLEVSAGKSHLFVRLSDNSVALLGKFDELADSLAMKETETGAGDEEQGLQQKRKYVLIKELKGVTSKLPKTYGSGYSTIVLTENVHLMGAGKNPNGQLGIGDRIAPFSEQIKSVRVFTPLKEPLLAPGRWCNIPTRLKTQFGWQDNTKTWEDPIPLRSEEGIVVRPNGVIKGENAPTNLPTQAKKEKPYFPSRRVEVGDAVNFFCTGGLLYPPGGSVCKRRKRQKANETENFKQSETAGQTSELRDRGEIAAGETNGEEEEETLEPDFVPSLEDIECRQSVIGCRVPDKWRRGSEQQKFIPSDSFPVTVVEYNDAYSDVWEKYTNGTPIKEGTRVLFSCPTGALTIASATCRTRKSPETKQRFIAFDPPESYVDCKGCPVPSQWVDPPQKAPLLPVTLEVQRGGKGEWLERADNSAIGAGDLVRFRCATGKLVSDAVTESPSGASADEGEGAGVNGTATSRVRVVECQRNGTSEPTLHFNSTAHVPCSGCRVPYEWLGKGGGSRIVTASRVFRSRSPAEEQAGSAGEEFKEAETSIGVNDTISFECVRGGVLHLQSSLSQSGSAGLRGATCVNPGGEELGESEFGLNISDVKCGR</sequence>
<dbReference type="AlphaFoldDB" id="A0A0K6S9R5"/>
<dbReference type="InterPro" id="IPR051210">
    <property type="entry name" value="Ub_ligase/GEF_domain"/>
</dbReference>
<feature type="repeat" description="RCC1" evidence="2">
    <location>
        <begin position="248"/>
        <end position="309"/>
    </location>
</feature>
<dbReference type="PhylomeDB" id="A0A0K6S9R5"/>
<dbReference type="PANTHER" id="PTHR22870">
    <property type="entry name" value="REGULATOR OF CHROMOSOME CONDENSATION"/>
    <property type="match status" value="1"/>
</dbReference>
<dbReference type="Gene3D" id="2.130.10.30">
    <property type="entry name" value="Regulator of chromosome condensation 1/beta-lactamase-inhibitor protein II"/>
    <property type="match status" value="2"/>
</dbReference>
<feature type="compositionally biased region" description="Basic and acidic residues" evidence="3">
    <location>
        <begin position="43"/>
        <end position="61"/>
    </location>
</feature>
<dbReference type="PANTHER" id="PTHR22870:SF408">
    <property type="entry name" value="OS09G0560450 PROTEIN"/>
    <property type="match status" value="1"/>
</dbReference>
<dbReference type="VEuPathDB" id="CryptoDB:Cvel_8570"/>
<evidence type="ECO:0000256" key="2">
    <source>
        <dbReference type="PROSITE-ProRule" id="PRU00235"/>
    </source>
</evidence>
<gene>
    <name evidence="4" type="ORF">Cvel_8570.t1.CR2</name>
</gene>
<dbReference type="EMBL" id="CDMZ01003875">
    <property type="protein sequence ID" value="CUC10408.1"/>
    <property type="molecule type" value="Genomic_DNA"/>
</dbReference>
<evidence type="ECO:0000313" key="4">
    <source>
        <dbReference type="EMBL" id="CUC10408.1"/>
    </source>
</evidence>